<proteinExistence type="predicted"/>
<protein>
    <submittedName>
        <fullName evidence="2">Uncharacterized protein</fullName>
    </submittedName>
</protein>
<accession>A0A411Z355</accession>
<dbReference type="Proteomes" id="UP000284547">
    <property type="component" value="Unassembled WGS sequence"/>
</dbReference>
<feature type="compositionally biased region" description="Basic and acidic residues" evidence="1">
    <location>
        <begin position="69"/>
        <end position="78"/>
    </location>
</feature>
<dbReference type="OrthoDB" id="7870337at2"/>
<feature type="region of interest" description="Disordered" evidence="1">
    <location>
        <begin position="1"/>
        <end position="95"/>
    </location>
</feature>
<feature type="compositionally biased region" description="Acidic residues" evidence="1">
    <location>
        <begin position="52"/>
        <end position="68"/>
    </location>
</feature>
<reference evidence="2 3" key="1">
    <citation type="submission" date="2018-08" db="EMBL/GenBank/DDBJ databases">
        <title>Flavobacterium tibetense sp. nov., isolated from a wetland YonghuCo on Tibetan Plateau.</title>
        <authorList>
            <person name="Phurbu D."/>
            <person name="Lu H."/>
            <person name="Xing P."/>
        </authorList>
    </citation>
    <scope>NUCLEOTIDE SEQUENCE [LARGE SCALE GENOMIC DNA]</scope>
    <source>
        <strain evidence="2 3">DJC</strain>
    </source>
</reference>
<organism evidence="2 3">
    <name type="scientific">Pseudotabrizicola alkalilacus</name>
    <dbReference type="NCBI Taxonomy" id="2305252"/>
    <lineage>
        <taxon>Bacteria</taxon>
        <taxon>Pseudomonadati</taxon>
        <taxon>Pseudomonadota</taxon>
        <taxon>Alphaproteobacteria</taxon>
        <taxon>Rhodobacterales</taxon>
        <taxon>Paracoccaceae</taxon>
        <taxon>Pseudotabrizicola</taxon>
    </lineage>
</organism>
<name>A0A411Z355_9RHOB</name>
<evidence type="ECO:0000256" key="1">
    <source>
        <dbReference type="SAM" id="MobiDB-lite"/>
    </source>
</evidence>
<dbReference type="AlphaFoldDB" id="A0A411Z355"/>
<evidence type="ECO:0000313" key="3">
    <source>
        <dbReference type="Proteomes" id="UP000284547"/>
    </source>
</evidence>
<gene>
    <name evidence="2" type="ORF">D1012_09780</name>
</gene>
<dbReference type="RefSeq" id="WP_118151583.1">
    <property type="nucleotide sequence ID" value="NZ_QWEY01000004.1"/>
</dbReference>
<feature type="compositionally biased region" description="Basic and acidic residues" evidence="1">
    <location>
        <begin position="1"/>
        <end position="10"/>
    </location>
</feature>
<evidence type="ECO:0000313" key="2">
    <source>
        <dbReference type="EMBL" id="RGP37493.1"/>
    </source>
</evidence>
<dbReference type="EMBL" id="QWEY01000004">
    <property type="protein sequence ID" value="RGP37493.1"/>
    <property type="molecule type" value="Genomic_DNA"/>
</dbReference>
<comment type="caution">
    <text evidence="2">The sequence shown here is derived from an EMBL/GenBank/DDBJ whole genome shotgun (WGS) entry which is preliminary data.</text>
</comment>
<sequence length="95" mass="10504">MTSHPEKPTETTDQPADDQVPVFDQARDDLPWPQDDTLPADEEGNILPGNDPLDEDPNDNGQDEQFDPEDIRRRRDLGDGTASISPTPTGKPPQN</sequence>
<keyword evidence="3" id="KW-1185">Reference proteome</keyword>